<evidence type="ECO:0000259" key="2">
    <source>
        <dbReference type="Pfam" id="PF13449"/>
    </source>
</evidence>
<dbReference type="AlphaFoldDB" id="A0A0P0YVC5"/>
<sequence length="736" mass="77168">MRHPMTLPLAALLLTSSALSAAAEPVFNRIASFPVALNLPEGVDRDSETSAEIIAASSDGTMLVYSDSPHGGIGFIDITDAKAPKAAGYVAFEGEPTSVAMAGANVLVGLRTSDSKTDPAGDLAAVSLSGHAVVARCELGGQPDSVAVSPDGTMAAVAIENERDEELNDGALPQLPAGYVVLLALSNGLPDCESLRKVDVTGLAEIAPEDPEPEFVAFNDANELAVTLQENNHIVIIDGASGTVTGHFSAGTIALEGIDAEDDGVLSFSNSLDARPREPDAVKWLDSRRLVIANEGDWKGGTRGFTIFNRNGSVSYESGPSFEMHVARAGHYPDKRSDAKGVEPEGLEVARFSDDDLIFVLSERGSVVGVYRDTGGDPKFLQLLPSGISPEGAVAIPGRNLLATANEADLVEDGAARSHVMLFERSEGKPAYPQLVSDDRDGKPIGWGALGALAADATQAGWLYAASDSVYKGAPTIFTIDATAAPARIVDAMTVTENGEPAGKLDIEGLALDGKGGFWLASEGDAAKEVPHRLVHVDASGAIVESVAFPDILLAGQTRFGAEGIALDGDRLWVAIQRPWADDPAGMTKLLAYDLGTRQWGAVRYPLEAPAQEGAWVGLSELTIHDGHAYLIERDNLIGDKAALKSLTRVSLADMQPAALGGDLPVVRKELVRDFIPDLKSQTNGYVVDKVEGFAIDAEGFGFVVTDNDGVDDSSGETLFFGIGRMDEQSAALSAQ</sequence>
<protein>
    <submittedName>
        <fullName evidence="3">Alkaline phosphatase</fullName>
    </submittedName>
</protein>
<evidence type="ECO:0000313" key="3">
    <source>
        <dbReference type="EMBL" id="BAT25344.1"/>
    </source>
</evidence>
<dbReference type="Pfam" id="PF13449">
    <property type="entry name" value="Phytase-like"/>
    <property type="match status" value="1"/>
</dbReference>
<feature type="domain" description="Phytase-like" evidence="2">
    <location>
        <begin position="446"/>
        <end position="709"/>
    </location>
</feature>
<dbReference type="SUPFAM" id="SSF75011">
    <property type="entry name" value="3-carboxy-cis,cis-mucoante lactonizing enzyme"/>
    <property type="match status" value="1"/>
</dbReference>
<dbReference type="SUPFAM" id="SSF51004">
    <property type="entry name" value="C-terminal (heme d1) domain of cytochrome cd1-nitrite reductase"/>
    <property type="match status" value="1"/>
</dbReference>
<dbReference type="EMBL" id="LC066369">
    <property type="protein sequence ID" value="BAT25344.1"/>
    <property type="molecule type" value="Genomic_DNA"/>
</dbReference>
<dbReference type="InterPro" id="IPR052956">
    <property type="entry name" value="Mesenchyme-surface_protein"/>
</dbReference>
<feature type="signal peptide" evidence="1">
    <location>
        <begin position="1"/>
        <end position="21"/>
    </location>
</feature>
<dbReference type="InterPro" id="IPR011048">
    <property type="entry name" value="Haem_d1_sf"/>
</dbReference>
<accession>A0A0P0YVC5</accession>
<dbReference type="PANTHER" id="PTHR46928:SF1">
    <property type="entry name" value="MESENCHYME-SPECIFIC CELL SURFACE GLYCOPROTEIN"/>
    <property type="match status" value="1"/>
</dbReference>
<keyword evidence="1" id="KW-0732">Signal</keyword>
<reference evidence="3" key="1">
    <citation type="journal article" date="2015" name="Proc. Natl. Acad. Sci. U.S.A.">
        <title>Bacterial clade with the ribosomal RNA operon on a small plasmid rather than the chromosome.</title>
        <authorList>
            <person name="Anda M."/>
            <person name="Ohtsubo Y."/>
            <person name="Okubo T."/>
            <person name="Sugawara M."/>
            <person name="Nagata Y."/>
            <person name="Tsuda M."/>
            <person name="Minamisawa K."/>
            <person name="Mitsui H."/>
        </authorList>
    </citation>
    <scope>NUCLEOTIDE SEQUENCE</scope>
    <source>
        <strain evidence="3">DSM 21988</strain>
    </source>
</reference>
<name>A0A0P0YVC5_9HYPH</name>
<dbReference type="InterPro" id="IPR027372">
    <property type="entry name" value="Phytase-like_dom"/>
</dbReference>
<feature type="chain" id="PRO_5006057786" evidence="1">
    <location>
        <begin position="22"/>
        <end position="736"/>
    </location>
</feature>
<dbReference type="Gene3D" id="2.130.10.10">
    <property type="entry name" value="YVTN repeat-like/Quinoprotein amine dehydrogenase"/>
    <property type="match status" value="1"/>
</dbReference>
<dbReference type="PANTHER" id="PTHR46928">
    <property type="entry name" value="MESENCHYME-SPECIFIC CELL SURFACE GLYCOPROTEIN"/>
    <property type="match status" value="1"/>
</dbReference>
<evidence type="ECO:0000256" key="1">
    <source>
        <dbReference type="SAM" id="SignalP"/>
    </source>
</evidence>
<dbReference type="InterPro" id="IPR015943">
    <property type="entry name" value="WD40/YVTN_repeat-like_dom_sf"/>
</dbReference>
<proteinExistence type="predicted"/>
<organism evidence="3">
    <name type="scientific">Aureimonas altamirensis</name>
    <dbReference type="NCBI Taxonomy" id="370622"/>
    <lineage>
        <taxon>Bacteria</taxon>
        <taxon>Pseudomonadati</taxon>
        <taxon>Pseudomonadota</taxon>
        <taxon>Alphaproteobacteria</taxon>
        <taxon>Hyphomicrobiales</taxon>
        <taxon>Aurantimonadaceae</taxon>
        <taxon>Aureimonas</taxon>
    </lineage>
</organism>